<dbReference type="SUPFAM" id="SSF117856">
    <property type="entry name" value="AF0104/ALDC/Ptd012-like"/>
    <property type="match status" value="1"/>
</dbReference>
<evidence type="ECO:0000256" key="5">
    <source>
        <dbReference type="ARBA" id="ARBA00020164"/>
    </source>
</evidence>
<evidence type="ECO:0000256" key="4">
    <source>
        <dbReference type="ARBA" id="ARBA00013204"/>
    </source>
</evidence>
<dbReference type="PANTHER" id="PTHR35524:SF1">
    <property type="entry name" value="ALPHA-ACETOLACTATE DECARBOXYLASE"/>
    <property type="match status" value="1"/>
</dbReference>
<evidence type="ECO:0000313" key="10">
    <source>
        <dbReference type="Proteomes" id="UP001583177"/>
    </source>
</evidence>
<evidence type="ECO:0000256" key="8">
    <source>
        <dbReference type="ARBA" id="ARBA00023239"/>
    </source>
</evidence>
<keyword evidence="7" id="KW-0005">Acetoin biosynthesis</keyword>
<evidence type="ECO:0000256" key="7">
    <source>
        <dbReference type="ARBA" id="ARBA00023061"/>
    </source>
</evidence>
<name>A0ABR3VYX4_9PEZI</name>
<keyword evidence="10" id="KW-1185">Reference proteome</keyword>
<evidence type="ECO:0000256" key="6">
    <source>
        <dbReference type="ARBA" id="ARBA00022793"/>
    </source>
</evidence>
<evidence type="ECO:0000256" key="3">
    <source>
        <dbReference type="ARBA" id="ARBA00007106"/>
    </source>
</evidence>
<keyword evidence="6" id="KW-0210">Decarboxylase</keyword>
<reference evidence="9 10" key="1">
    <citation type="journal article" date="2024" name="IMA Fungus">
        <title>IMA Genome - F19 : A genome assembly and annotation guide to empower mycologists, including annotated draft genome sequences of Ceratocystis pirilliformis, Diaporthe australafricana, Fusarium ophioides, Paecilomyces lecythidis, and Sporothrix stenoceras.</title>
        <authorList>
            <person name="Aylward J."/>
            <person name="Wilson A.M."/>
            <person name="Visagie C.M."/>
            <person name="Spraker J."/>
            <person name="Barnes I."/>
            <person name="Buitendag C."/>
            <person name="Ceriani C."/>
            <person name="Del Mar Angel L."/>
            <person name="du Plessis D."/>
            <person name="Fuchs T."/>
            <person name="Gasser K."/>
            <person name="Kramer D."/>
            <person name="Li W."/>
            <person name="Munsamy K."/>
            <person name="Piso A."/>
            <person name="Price J.L."/>
            <person name="Sonnekus B."/>
            <person name="Thomas C."/>
            <person name="van der Nest A."/>
            <person name="van Dijk A."/>
            <person name="van Heerden A."/>
            <person name="van Vuuren N."/>
            <person name="Yilmaz N."/>
            <person name="Duong T.A."/>
            <person name="van der Merwe N.A."/>
            <person name="Wingfield M.J."/>
            <person name="Wingfield B.D."/>
        </authorList>
    </citation>
    <scope>NUCLEOTIDE SEQUENCE [LARGE SCALE GENOMIC DNA]</scope>
    <source>
        <strain evidence="9 10">CMW 18300</strain>
    </source>
</reference>
<dbReference type="Pfam" id="PF03306">
    <property type="entry name" value="AAL_decarboxy"/>
    <property type="match status" value="1"/>
</dbReference>
<dbReference type="PANTHER" id="PTHR35524">
    <property type="entry name" value="ALPHA-ACETOLACTATE DECARBOXYLASE"/>
    <property type="match status" value="1"/>
</dbReference>
<gene>
    <name evidence="9" type="ORF">Daus18300_013484</name>
</gene>
<proteinExistence type="inferred from homology"/>
<dbReference type="EC" id="4.1.1.5" evidence="4"/>
<organism evidence="9 10">
    <name type="scientific">Diaporthe australafricana</name>
    <dbReference type="NCBI Taxonomy" id="127596"/>
    <lineage>
        <taxon>Eukaryota</taxon>
        <taxon>Fungi</taxon>
        <taxon>Dikarya</taxon>
        <taxon>Ascomycota</taxon>
        <taxon>Pezizomycotina</taxon>
        <taxon>Sordariomycetes</taxon>
        <taxon>Sordariomycetidae</taxon>
        <taxon>Diaporthales</taxon>
        <taxon>Diaporthaceae</taxon>
        <taxon>Diaporthe</taxon>
    </lineage>
</organism>
<dbReference type="Gene3D" id="3.30.1330.80">
    <property type="entry name" value="Hypothetical protein, similar to alpha- acetolactate decarboxylase, domain 2"/>
    <property type="match status" value="2"/>
</dbReference>
<dbReference type="EMBL" id="JAWRVE010000211">
    <property type="protein sequence ID" value="KAL1848872.1"/>
    <property type="molecule type" value="Genomic_DNA"/>
</dbReference>
<dbReference type="NCBIfam" id="TIGR01252">
    <property type="entry name" value="acetolac_decarb"/>
    <property type="match status" value="1"/>
</dbReference>
<evidence type="ECO:0000256" key="2">
    <source>
        <dbReference type="ARBA" id="ARBA00005170"/>
    </source>
</evidence>
<dbReference type="Proteomes" id="UP001583177">
    <property type="component" value="Unassembled WGS sequence"/>
</dbReference>
<comment type="similarity">
    <text evidence="3">Belongs to the alpha-acetolactate decarboxylase family.</text>
</comment>
<sequence length="239" mass="26250">MAYNEFFQYSLALGLMDGVADKGLPISEYLKHGDHGLGTFRFMNGEMIVLDGKAYQMLADGSIVDLDPTDDTIIHPFAQITRFKPEITAKVAVPSKEGMYDIVSGLVPNSKNHILAVKLEGVFKSVTVRTAAGQTEPRQPLLEVGRNQVSFTFDNVRGTLVGFRQPHYLQGIGVAGDHLHFITEDRKRGGHVLAMESDGELEVKAAQMYTMVLELPKGDDEFDGAKLLGNHKDLESVEG</sequence>
<evidence type="ECO:0000256" key="1">
    <source>
        <dbReference type="ARBA" id="ARBA00001784"/>
    </source>
</evidence>
<keyword evidence="8" id="KW-0456">Lyase</keyword>
<dbReference type="InterPro" id="IPR005128">
    <property type="entry name" value="Acetolactate_a_deCO2ase"/>
</dbReference>
<comment type="pathway">
    <text evidence="2">Polyol metabolism; (R,R)-butane-2,3-diol biosynthesis; (R,R)-butane-2,3-diol from pyruvate: step 2/3.</text>
</comment>
<protein>
    <recommendedName>
        <fullName evidence="5">Alpha-acetolactate decarboxylase</fullName>
        <ecNumber evidence="4">4.1.1.5</ecNumber>
    </recommendedName>
</protein>
<evidence type="ECO:0000313" key="9">
    <source>
        <dbReference type="EMBL" id="KAL1848872.1"/>
    </source>
</evidence>
<accession>A0ABR3VYX4</accession>
<comment type="caution">
    <text evidence="9">The sequence shown here is derived from an EMBL/GenBank/DDBJ whole genome shotgun (WGS) entry which is preliminary data.</text>
</comment>
<comment type="catalytic activity">
    <reaction evidence="1">
        <text>(2S)-2-acetolactate + H(+) = (R)-acetoin + CO2</text>
        <dbReference type="Rhea" id="RHEA:21580"/>
        <dbReference type="ChEBI" id="CHEBI:15378"/>
        <dbReference type="ChEBI" id="CHEBI:15686"/>
        <dbReference type="ChEBI" id="CHEBI:16526"/>
        <dbReference type="ChEBI" id="CHEBI:58476"/>
        <dbReference type="EC" id="4.1.1.5"/>
    </reaction>
</comment>
<dbReference type="PIRSF" id="PIRSF001332">
    <property type="entry name" value="Acetolac_decarb"/>
    <property type="match status" value="1"/>
</dbReference>
<dbReference type="CDD" id="cd17299">
    <property type="entry name" value="acetolactate_decarboxylase"/>
    <property type="match status" value="1"/>
</dbReference>